<dbReference type="EMBL" id="ML995485">
    <property type="protein sequence ID" value="KAF2142024.1"/>
    <property type="molecule type" value="Genomic_DNA"/>
</dbReference>
<dbReference type="RefSeq" id="XP_033397736.1">
    <property type="nucleotide sequence ID" value="XM_033539002.1"/>
</dbReference>
<gene>
    <name evidence="7" type="ORF">K452DRAFT_270732</name>
</gene>
<dbReference type="FunFam" id="3.40.30.10:FF:000096">
    <property type="entry name" value="Glutathione S-transferase kappa"/>
    <property type="match status" value="1"/>
</dbReference>
<dbReference type="GO" id="GO:0004364">
    <property type="term" value="F:glutathione transferase activity"/>
    <property type="evidence" value="ECO:0007669"/>
    <property type="project" value="UniProtKB-UniRule"/>
</dbReference>
<accession>A0A6A6BFL3</accession>
<evidence type="ECO:0000313" key="8">
    <source>
        <dbReference type="Proteomes" id="UP000799438"/>
    </source>
</evidence>
<dbReference type="GO" id="GO:0005777">
    <property type="term" value="C:peroxisome"/>
    <property type="evidence" value="ECO:0007669"/>
    <property type="project" value="TreeGrafter"/>
</dbReference>
<dbReference type="AlphaFoldDB" id="A0A6A6BFL3"/>
<dbReference type="PANTHER" id="PTHR42943:SF13">
    <property type="entry name" value="GLUTATHIONE S-TRANSFERASE KAPPA-RELATED"/>
    <property type="match status" value="1"/>
</dbReference>
<reference evidence="7" key="1">
    <citation type="journal article" date="2020" name="Stud. Mycol.">
        <title>101 Dothideomycetes genomes: a test case for predicting lifestyles and emergence of pathogens.</title>
        <authorList>
            <person name="Haridas S."/>
            <person name="Albert R."/>
            <person name="Binder M."/>
            <person name="Bloem J."/>
            <person name="Labutti K."/>
            <person name="Salamov A."/>
            <person name="Andreopoulos B."/>
            <person name="Baker S."/>
            <person name="Barry K."/>
            <person name="Bills G."/>
            <person name="Bluhm B."/>
            <person name="Cannon C."/>
            <person name="Castanera R."/>
            <person name="Culley D."/>
            <person name="Daum C."/>
            <person name="Ezra D."/>
            <person name="Gonzalez J."/>
            <person name="Henrissat B."/>
            <person name="Kuo A."/>
            <person name="Liang C."/>
            <person name="Lipzen A."/>
            <person name="Lutzoni F."/>
            <person name="Magnuson J."/>
            <person name="Mondo S."/>
            <person name="Nolan M."/>
            <person name="Ohm R."/>
            <person name="Pangilinan J."/>
            <person name="Park H.-J."/>
            <person name="Ramirez L."/>
            <person name="Alfaro M."/>
            <person name="Sun H."/>
            <person name="Tritt A."/>
            <person name="Yoshinaga Y."/>
            <person name="Zwiers L.-H."/>
            <person name="Turgeon B."/>
            <person name="Goodwin S."/>
            <person name="Spatafora J."/>
            <person name="Crous P."/>
            <person name="Grigoriev I."/>
        </authorList>
    </citation>
    <scope>NUCLEOTIDE SEQUENCE</scope>
    <source>
        <strain evidence="7">CBS 121167</strain>
    </source>
</reference>
<dbReference type="OrthoDB" id="4664297at2759"/>
<sequence length="228" mass="26592">MGGKIDVYLDCVSPYSYYALLHLLRNREVLASHGVELEFHPVFLGGINVGSGNKPPWTLPAKAKYGKFDHERARDYFGCPDIQTPSFFPIVSLLPQRAMTYIKFSTSIPQEKYIASFRELWIALWEQQMDLSKPQCLVETLRRQFSAEEVEKIMEATKTQEIKQKLIDTTQQALDRGAFGCPWFWVRNEKNEEEPFFGSDRFHFMWRFLDLPWRDIEIVAKSKGKAKI</sequence>
<dbReference type="GeneID" id="54296498"/>
<evidence type="ECO:0000313" key="7">
    <source>
        <dbReference type="EMBL" id="KAF2142024.1"/>
    </source>
</evidence>
<dbReference type="Gene3D" id="3.40.30.10">
    <property type="entry name" value="Glutaredoxin"/>
    <property type="match status" value="1"/>
</dbReference>
<organism evidence="7 8">
    <name type="scientific">Aplosporella prunicola CBS 121167</name>
    <dbReference type="NCBI Taxonomy" id="1176127"/>
    <lineage>
        <taxon>Eukaryota</taxon>
        <taxon>Fungi</taxon>
        <taxon>Dikarya</taxon>
        <taxon>Ascomycota</taxon>
        <taxon>Pezizomycotina</taxon>
        <taxon>Dothideomycetes</taxon>
        <taxon>Dothideomycetes incertae sedis</taxon>
        <taxon>Botryosphaeriales</taxon>
        <taxon>Aplosporellaceae</taxon>
        <taxon>Aplosporella</taxon>
    </lineage>
</organism>
<comment type="catalytic activity">
    <reaction evidence="3 4">
        <text>RX + glutathione = an S-substituted glutathione + a halide anion + H(+)</text>
        <dbReference type="Rhea" id="RHEA:16437"/>
        <dbReference type="ChEBI" id="CHEBI:15378"/>
        <dbReference type="ChEBI" id="CHEBI:16042"/>
        <dbReference type="ChEBI" id="CHEBI:17792"/>
        <dbReference type="ChEBI" id="CHEBI:57925"/>
        <dbReference type="ChEBI" id="CHEBI:90779"/>
        <dbReference type="EC" id="2.5.1.18"/>
    </reaction>
</comment>
<evidence type="ECO:0000256" key="5">
    <source>
        <dbReference type="PIRSR" id="PIRSR006386-1"/>
    </source>
</evidence>
<dbReference type="PIRSF" id="PIRSF006386">
    <property type="entry name" value="HCCAis_GSTk"/>
    <property type="match status" value="1"/>
</dbReference>
<dbReference type="GO" id="GO:0004602">
    <property type="term" value="F:glutathione peroxidase activity"/>
    <property type="evidence" value="ECO:0007669"/>
    <property type="project" value="TreeGrafter"/>
</dbReference>
<dbReference type="PANTHER" id="PTHR42943">
    <property type="entry name" value="GLUTATHIONE S-TRANSFERASE KAPPA"/>
    <property type="match status" value="1"/>
</dbReference>
<dbReference type="InterPro" id="IPR001853">
    <property type="entry name" value="DSBA-like_thioredoxin_dom"/>
</dbReference>
<dbReference type="InterPro" id="IPR036249">
    <property type="entry name" value="Thioredoxin-like_sf"/>
</dbReference>
<evidence type="ECO:0000256" key="4">
    <source>
        <dbReference type="PIRNR" id="PIRNR006386"/>
    </source>
</evidence>
<dbReference type="InterPro" id="IPR051924">
    <property type="entry name" value="GST_Kappa/NadH"/>
</dbReference>
<keyword evidence="8" id="KW-1185">Reference proteome</keyword>
<evidence type="ECO:0000259" key="6">
    <source>
        <dbReference type="Pfam" id="PF01323"/>
    </source>
</evidence>
<dbReference type="EC" id="2.5.1.18" evidence="4"/>
<keyword evidence="2 4" id="KW-0808">Transferase</keyword>
<dbReference type="InterPro" id="IPR014440">
    <property type="entry name" value="HCCAis_GSTk"/>
</dbReference>
<dbReference type="SUPFAM" id="SSF52833">
    <property type="entry name" value="Thioredoxin-like"/>
    <property type="match status" value="1"/>
</dbReference>
<dbReference type="Pfam" id="PF01323">
    <property type="entry name" value="DSBA"/>
    <property type="match status" value="1"/>
</dbReference>
<comment type="similarity">
    <text evidence="1 4">Belongs to the GST superfamily. Kappa family.</text>
</comment>
<evidence type="ECO:0000256" key="3">
    <source>
        <dbReference type="ARBA" id="ARBA00047960"/>
    </source>
</evidence>
<dbReference type="GO" id="GO:0005739">
    <property type="term" value="C:mitochondrion"/>
    <property type="evidence" value="ECO:0007669"/>
    <property type="project" value="TreeGrafter"/>
</dbReference>
<dbReference type="GO" id="GO:0006749">
    <property type="term" value="P:glutathione metabolic process"/>
    <property type="evidence" value="ECO:0007669"/>
    <property type="project" value="TreeGrafter"/>
</dbReference>
<evidence type="ECO:0000256" key="1">
    <source>
        <dbReference type="ARBA" id="ARBA00006494"/>
    </source>
</evidence>
<dbReference type="Proteomes" id="UP000799438">
    <property type="component" value="Unassembled WGS sequence"/>
</dbReference>
<proteinExistence type="inferred from homology"/>
<feature type="active site" description="Nucleophile" evidence="5">
    <location>
        <position position="13"/>
    </location>
</feature>
<evidence type="ECO:0000256" key="2">
    <source>
        <dbReference type="ARBA" id="ARBA00022679"/>
    </source>
</evidence>
<name>A0A6A6BFL3_9PEZI</name>
<protein>
    <recommendedName>
        <fullName evidence="4">Glutathione S-transferase kappa</fullName>
        <ecNumber evidence="4">2.5.1.18</ecNumber>
    </recommendedName>
</protein>
<feature type="domain" description="DSBA-like thioredoxin" evidence="6">
    <location>
        <begin position="5"/>
        <end position="205"/>
    </location>
</feature>